<organism evidence="1 2">
    <name type="scientific">Rhizobium leguminosarum bv. viciae</name>
    <dbReference type="NCBI Taxonomy" id="387"/>
    <lineage>
        <taxon>Bacteria</taxon>
        <taxon>Pseudomonadati</taxon>
        <taxon>Pseudomonadota</taxon>
        <taxon>Alphaproteobacteria</taxon>
        <taxon>Hyphomicrobiales</taxon>
        <taxon>Rhizobiaceae</taxon>
        <taxon>Rhizobium/Agrobacterium group</taxon>
        <taxon>Rhizobium</taxon>
    </lineage>
</organism>
<reference evidence="2" key="1">
    <citation type="journal article" date="2020" name="Mol. Plant Microbe">
        <title>Rhizobial microsymbionts of the narrowly endemic Oxytropis species growing in Kamchatka are characterized by significant genetic diversity and possess a set of genes that are associated with T3SS and T6SS secretion systems and can affect the development of symbiosis.</title>
        <authorList>
            <person name="Safronova V."/>
            <person name="Guro P."/>
            <person name="Sazanova A."/>
            <person name="Kuznetsova I."/>
            <person name="Belimov A."/>
            <person name="Yakubov V."/>
            <person name="Chirak E."/>
            <person name="Afonin A."/>
            <person name="Gogolev Y."/>
            <person name="Andronov E."/>
            <person name="Tikhonovich I."/>
        </authorList>
    </citation>
    <scope>NUCLEOTIDE SEQUENCE [LARGE SCALE GENOMIC DNA]</scope>
    <source>
        <strain evidence="2">RCAM0610</strain>
    </source>
</reference>
<dbReference type="EMBL" id="CP050549">
    <property type="protein sequence ID" value="QND41808.1"/>
    <property type="molecule type" value="Genomic_DNA"/>
</dbReference>
<evidence type="ECO:0000313" key="2">
    <source>
        <dbReference type="Proteomes" id="UP000515518"/>
    </source>
</evidence>
<gene>
    <name evidence="1" type="ORF">HB770_03995</name>
</gene>
<proteinExistence type="predicted"/>
<sequence length="181" mass="19386">MFKAIAAAIARIFKMGVGALRWGENLVLSPFRAIFGGGGAMPRPEFAPGMTSSEILDEFEARRQAAAAVPDLDRDGIAIVTRYAKALPDSRPTMDLSALNPDVRLTLLSMDDNELRALSQAGVGAVRKFVAGDKHGVFGVPIVGSVKESIAKPALTCDEKWKIRALMLKDKGASTEFKLAL</sequence>
<dbReference type="AlphaFoldDB" id="A0A7G6RHS6"/>
<evidence type="ECO:0000313" key="1">
    <source>
        <dbReference type="EMBL" id="QND41808.1"/>
    </source>
</evidence>
<protein>
    <submittedName>
        <fullName evidence="1">Uncharacterized protein</fullName>
    </submittedName>
</protein>
<accession>A0A7G6RHS6</accession>
<name>A0A7G6RHS6_RHILV</name>
<dbReference type="Proteomes" id="UP000515518">
    <property type="component" value="Chromosome"/>
</dbReference>